<feature type="compositionally biased region" description="Basic and acidic residues" evidence="1">
    <location>
        <begin position="270"/>
        <end position="323"/>
    </location>
</feature>
<dbReference type="Proteomes" id="UP000095679">
    <property type="component" value="Unassembled WGS sequence"/>
</dbReference>
<evidence type="ECO:0000256" key="1">
    <source>
        <dbReference type="SAM" id="MobiDB-lite"/>
    </source>
</evidence>
<reference evidence="3 4" key="1">
    <citation type="submission" date="2015-09" db="EMBL/GenBank/DDBJ databases">
        <authorList>
            <consortium name="Pathogen Informatics"/>
        </authorList>
    </citation>
    <scope>NUCLEOTIDE SEQUENCE [LARGE SCALE GENOMIC DNA]</scope>
    <source>
        <strain evidence="3 4">2789STDY5834835</strain>
    </source>
</reference>
<evidence type="ECO:0008006" key="5">
    <source>
        <dbReference type="Google" id="ProtNLM"/>
    </source>
</evidence>
<sequence>MAKKKILASIMAGIMAMTMAVPTFAAQIDPADCDHEFGYWRYTVKPTCTTEGKGDMYCPDCGSIVEKDATIKPLGHEFSNATTRNGNFYLVCERCGAEEKQALTAEPATCPHDEDDIGIYNDHEATCTEDGYTGDTYCTACGTLLEKGEVDEKAHGHDWEEDSNACQLPTCTESGKDFYVCRECGEREERVTQPLGHSWEKTKVTPATCTKDGKTVYTCSTCDETKEEITEKATGHKWNDGEVTTAPTTTSTGVKTFTCLTCGETKTEEIAKLPEESKPSKPADTTTEGKKDDTKPSTDKKEDTQPSTDKKNDTKPSTDKKDNTTVVNPTKPAKKAAKVGTKFVVAGQTYKVTKAGKEVSFIAAKKNAKKISIPATVKSKGITYKVTSIAAKAVKNNKKVKSVVVGANVKKIANKAFFKCPNLKKITIKSVKFTKKNLNKKAFKGLHKKLVVKVPKKVYGLKERILKEGLVK</sequence>
<dbReference type="EMBL" id="CYZL01000024">
    <property type="protein sequence ID" value="CUO77023.1"/>
    <property type="molecule type" value="Genomic_DNA"/>
</dbReference>
<feature type="signal peptide" evidence="2">
    <location>
        <begin position="1"/>
        <end position="25"/>
    </location>
</feature>
<evidence type="ECO:0000313" key="4">
    <source>
        <dbReference type="Proteomes" id="UP000095679"/>
    </source>
</evidence>
<organism evidence="3 4">
    <name type="scientific">Anaerobutyricum hallii</name>
    <dbReference type="NCBI Taxonomy" id="39488"/>
    <lineage>
        <taxon>Bacteria</taxon>
        <taxon>Bacillati</taxon>
        <taxon>Bacillota</taxon>
        <taxon>Clostridia</taxon>
        <taxon>Lachnospirales</taxon>
        <taxon>Lachnospiraceae</taxon>
        <taxon>Anaerobutyricum</taxon>
    </lineage>
</organism>
<dbReference type="InterPro" id="IPR032675">
    <property type="entry name" value="LRR_dom_sf"/>
</dbReference>
<feature type="chain" id="PRO_5008023600" description="Leucine-rich repeat domain, L domain-like" evidence="2">
    <location>
        <begin position="26"/>
        <end position="472"/>
    </location>
</feature>
<name>A0A174HPY7_9FIRM</name>
<accession>A0A174HPY7</accession>
<dbReference type="AlphaFoldDB" id="A0A174HPY7"/>
<gene>
    <name evidence="3" type="ORF">ERS852450_02388</name>
</gene>
<feature type="region of interest" description="Disordered" evidence="1">
    <location>
        <begin position="270"/>
        <end position="333"/>
    </location>
</feature>
<proteinExistence type="predicted"/>
<dbReference type="RefSeq" id="WP_055299284.1">
    <property type="nucleotide sequence ID" value="NZ_BLYK01000035.1"/>
</dbReference>
<evidence type="ECO:0000256" key="2">
    <source>
        <dbReference type="SAM" id="SignalP"/>
    </source>
</evidence>
<dbReference type="Pfam" id="PF13306">
    <property type="entry name" value="LRR_5"/>
    <property type="match status" value="1"/>
</dbReference>
<protein>
    <recommendedName>
        <fullName evidence="5">Leucine-rich repeat domain, L domain-like</fullName>
    </recommendedName>
</protein>
<dbReference type="InterPro" id="IPR026906">
    <property type="entry name" value="LRR_5"/>
</dbReference>
<dbReference type="Gene3D" id="3.80.10.10">
    <property type="entry name" value="Ribonuclease Inhibitor"/>
    <property type="match status" value="1"/>
</dbReference>
<evidence type="ECO:0000313" key="3">
    <source>
        <dbReference type="EMBL" id="CUO77023.1"/>
    </source>
</evidence>
<keyword evidence="2" id="KW-0732">Signal</keyword>